<feature type="region of interest" description="Disordered" evidence="1">
    <location>
        <begin position="182"/>
        <end position="204"/>
    </location>
</feature>
<name>A0A848G9I4_9RHOO</name>
<sequence length="346" mass="36079">MLPRHASTVATITLAVLALGGCASPRDNAIFATRTSLSVIDAESTPASVSIAYDRAEGYLGPRLPDGSVYPVFGLLETDGGILFRYVRQTYAGGCAAQLVTLPKGSPVLSCPPPLTPAPGASDDRPILFFATSTTLGLKMAFQAAASASVPIPESFTFGYKRKEASIIPVDAQRQPSVLASVDTRGGAAADSGGTAGATPSLTGPGPLQLTQFFATGLAAENLARDPEVVRILRERATSALTDVQTYRLNEAAQGRIALDTVACLAQVPDPQLGQVWNNAEALGIFTDRGPAVWPRLRATGTSPAAQRKAYTDHMAVLVADSKDYTKLLDLHRNAVCRLANAASGG</sequence>
<dbReference type="Proteomes" id="UP000580043">
    <property type="component" value="Unassembled WGS sequence"/>
</dbReference>
<reference evidence="2 3" key="1">
    <citation type="submission" date="2020-04" db="EMBL/GenBank/DDBJ databases">
        <title>Zoogloea sp. G-4-1-14 isolated from soil.</title>
        <authorList>
            <person name="Dahal R.H."/>
        </authorList>
    </citation>
    <scope>NUCLEOTIDE SEQUENCE [LARGE SCALE GENOMIC DNA]</scope>
    <source>
        <strain evidence="2 3">G-4-1-14</strain>
    </source>
</reference>
<organism evidence="2 3">
    <name type="scientific">Zoogloea dura</name>
    <dbReference type="NCBI Taxonomy" id="2728840"/>
    <lineage>
        <taxon>Bacteria</taxon>
        <taxon>Pseudomonadati</taxon>
        <taxon>Pseudomonadota</taxon>
        <taxon>Betaproteobacteria</taxon>
        <taxon>Rhodocyclales</taxon>
        <taxon>Zoogloeaceae</taxon>
        <taxon>Zoogloea</taxon>
    </lineage>
</organism>
<keyword evidence="3" id="KW-1185">Reference proteome</keyword>
<proteinExistence type="predicted"/>
<dbReference type="RefSeq" id="WP_169147529.1">
    <property type="nucleotide sequence ID" value="NZ_JABBGA010000020.1"/>
</dbReference>
<evidence type="ECO:0000313" key="2">
    <source>
        <dbReference type="EMBL" id="NML28000.1"/>
    </source>
</evidence>
<evidence type="ECO:0000256" key="1">
    <source>
        <dbReference type="SAM" id="MobiDB-lite"/>
    </source>
</evidence>
<evidence type="ECO:0000313" key="3">
    <source>
        <dbReference type="Proteomes" id="UP000580043"/>
    </source>
</evidence>
<dbReference type="PROSITE" id="PS51257">
    <property type="entry name" value="PROKAR_LIPOPROTEIN"/>
    <property type="match status" value="1"/>
</dbReference>
<comment type="caution">
    <text evidence="2">The sequence shown here is derived from an EMBL/GenBank/DDBJ whole genome shotgun (WGS) entry which is preliminary data.</text>
</comment>
<accession>A0A848G9I4</accession>
<gene>
    <name evidence="2" type="ORF">HHL15_19755</name>
</gene>
<dbReference type="EMBL" id="JABBGA010000020">
    <property type="protein sequence ID" value="NML28000.1"/>
    <property type="molecule type" value="Genomic_DNA"/>
</dbReference>
<dbReference type="AlphaFoldDB" id="A0A848G9I4"/>
<protein>
    <submittedName>
        <fullName evidence="2">Uncharacterized protein</fullName>
    </submittedName>
</protein>